<name>A0ABU4RBX9_9FLAO</name>
<keyword evidence="3" id="KW-1185">Reference proteome</keyword>
<dbReference type="Proteomes" id="UP001273350">
    <property type="component" value="Unassembled WGS sequence"/>
</dbReference>
<dbReference type="InterPro" id="IPR059123">
    <property type="entry name" value="StrF_dom"/>
</dbReference>
<evidence type="ECO:0000313" key="2">
    <source>
        <dbReference type="EMBL" id="MDX6190100.1"/>
    </source>
</evidence>
<dbReference type="RefSeq" id="WP_230003295.1">
    <property type="nucleotide sequence ID" value="NZ_CP087134.1"/>
</dbReference>
<reference evidence="2 3" key="1">
    <citation type="submission" date="2023-11" db="EMBL/GenBank/DDBJ databases">
        <title>Unpublished Manusciprt.</title>
        <authorList>
            <person name="Saticioglu I.B."/>
            <person name="Ay H."/>
            <person name="Ajmi N."/>
            <person name="Altun S."/>
            <person name="Duman M."/>
        </authorList>
    </citation>
    <scope>NUCLEOTIDE SEQUENCE [LARGE SCALE GENOMIC DNA]</scope>
    <source>
        <strain evidence="2 3">Fl-318</strain>
    </source>
</reference>
<dbReference type="EMBL" id="JAWXVI010000006">
    <property type="protein sequence ID" value="MDX6190100.1"/>
    <property type="molecule type" value="Genomic_DNA"/>
</dbReference>
<evidence type="ECO:0000313" key="3">
    <source>
        <dbReference type="Proteomes" id="UP001273350"/>
    </source>
</evidence>
<sequence>MISIIICSRKDKIDPKFEDNIRNTVGTNFELVLIDNSTNKYSIFQAYNLGIQKSRGDILCFIHDDILFHTKNWGLLLKSEFNNYPDFALIGIAGAKVKTQFPTGWWDCEDKDKVINIIQHEKGNVTKENFGFEDGDLSEVYVIDGVFMALKKGLNIEFETSLGGFHGYDLNLSYEVIEKNKKIGVTNKILIEHLSIGRLDKTWLFSMMLFHKKYQKKLKKYKYSYEQEFFAGKAYIDHCLRILGKKEGLIYLFSIFQFSSSIKIIFSLEKYFYIKLKKS</sequence>
<dbReference type="SUPFAM" id="SSF53448">
    <property type="entry name" value="Nucleotide-diphospho-sugar transferases"/>
    <property type="match status" value="1"/>
</dbReference>
<gene>
    <name evidence="2" type="ORF">SGQ83_12135</name>
</gene>
<feature type="domain" description="Streptomycin biosynthesis protein StrF" evidence="1">
    <location>
        <begin position="18"/>
        <end position="222"/>
    </location>
</feature>
<dbReference type="InterPro" id="IPR029044">
    <property type="entry name" value="Nucleotide-diphossugar_trans"/>
</dbReference>
<dbReference type="Gene3D" id="3.90.550.10">
    <property type="entry name" value="Spore Coat Polysaccharide Biosynthesis Protein SpsA, Chain A"/>
    <property type="match status" value="1"/>
</dbReference>
<proteinExistence type="predicted"/>
<comment type="caution">
    <text evidence="2">The sequence shown here is derived from an EMBL/GenBank/DDBJ whole genome shotgun (WGS) entry which is preliminary data.</text>
</comment>
<dbReference type="Pfam" id="PF13712">
    <property type="entry name" value="Glyco_tranf_2_5"/>
    <property type="match status" value="1"/>
</dbReference>
<organism evidence="2 3">
    <name type="scientific">Flavobacterium cupriresistens</name>
    <dbReference type="NCBI Taxonomy" id="2893885"/>
    <lineage>
        <taxon>Bacteria</taxon>
        <taxon>Pseudomonadati</taxon>
        <taxon>Bacteroidota</taxon>
        <taxon>Flavobacteriia</taxon>
        <taxon>Flavobacteriales</taxon>
        <taxon>Flavobacteriaceae</taxon>
        <taxon>Flavobacterium</taxon>
    </lineage>
</organism>
<accession>A0ABU4RBX9</accession>
<protein>
    <submittedName>
        <fullName evidence="2">Glycosyltransferase</fullName>
    </submittedName>
</protein>
<evidence type="ECO:0000259" key="1">
    <source>
        <dbReference type="Pfam" id="PF13712"/>
    </source>
</evidence>